<dbReference type="AlphaFoldDB" id="A0A6A3WQC5"/>
<evidence type="ECO:0000313" key="10">
    <source>
        <dbReference type="Proteomes" id="UP000429523"/>
    </source>
</evidence>
<evidence type="ECO:0000313" key="12">
    <source>
        <dbReference type="Proteomes" id="UP000440367"/>
    </source>
</evidence>
<evidence type="ECO:0000313" key="11">
    <source>
        <dbReference type="Proteomes" id="UP000433483"/>
    </source>
</evidence>
<dbReference type="EMBL" id="QXGA01002389">
    <property type="protein sequence ID" value="KAE9098652.1"/>
    <property type="molecule type" value="Genomic_DNA"/>
</dbReference>
<evidence type="ECO:0000256" key="1">
    <source>
        <dbReference type="SAM" id="MobiDB-lite"/>
    </source>
</evidence>
<name>A0A6A3WQC5_9STRA</name>
<evidence type="ECO:0000313" key="5">
    <source>
        <dbReference type="EMBL" id="KAE8979763.1"/>
    </source>
</evidence>
<dbReference type="InterPro" id="IPR000953">
    <property type="entry name" value="Chromo/chromo_shadow_dom"/>
</dbReference>
<dbReference type="Pfam" id="PF13456">
    <property type="entry name" value="RVT_3"/>
    <property type="match status" value="1"/>
</dbReference>
<dbReference type="PANTHER" id="PTHR37984">
    <property type="entry name" value="PROTEIN CBG26694"/>
    <property type="match status" value="1"/>
</dbReference>
<evidence type="ECO:0000313" key="6">
    <source>
        <dbReference type="EMBL" id="KAE9078022.1"/>
    </source>
</evidence>
<dbReference type="PANTHER" id="PTHR37984:SF5">
    <property type="entry name" value="PROTEIN NYNRIN-LIKE"/>
    <property type="match status" value="1"/>
</dbReference>
<dbReference type="Gene3D" id="2.40.50.40">
    <property type="match status" value="1"/>
</dbReference>
<protein>
    <submittedName>
        <fullName evidence="9">Uncharacterized protein</fullName>
    </submittedName>
</protein>
<dbReference type="GO" id="GO:0004523">
    <property type="term" value="F:RNA-DNA hybrid ribonuclease activity"/>
    <property type="evidence" value="ECO:0007669"/>
    <property type="project" value="InterPro"/>
</dbReference>
<evidence type="ECO:0000313" key="4">
    <source>
        <dbReference type="EMBL" id="KAE8924969.1"/>
    </source>
</evidence>
<sequence>MSIPRPVQNIDEKVYVISFDGSAKAKRDGGAFGAIIWKLPGWTVEKAASGYDVDLTGNEAEYRGLLLALDLLKGLDVQREIVCGDSNLANWQLRDEMDCKALGLQLLRKKCRDQLKTLPKVELFHVRQDWNASADLIAGQALQRQAGMRIVEEQTLADLVTLNRLGELLDPMSDEFTNGKKAQDLPVRTRSGTRQEAEQSVVEEIPPVESPSRHSTPEVLDEMVVKRIRMKRIREAQDEESWIHNLKKFIRGDVTDMTSRDANNCSKLAHQYEEDENGLLFYHSRGDESAEDRSAVMKLVIPETLKDDILHHYHSSLEGVHQGIGRTYHRVRQHFQWPGLYKSVQRYVGECIDCETGKGRPAIRGESPGNIVPTYPFQVIAIDLIPSLPPSFKDNTELLIWVDLFTGFVVAKAKSSRTAQTVAEAYEECVFRRFGASEAIRHDREPGFMSDFVRAFYQLVGQRQRATLAYRPQANGSAERMVQTITRAIKMYVEDEHQRDWDEYAERLTYSLNTAYDRMRKETPFFLVHGWDPRSTIEASLSVGNTQRQDVQPRQWRFHIQKHYLHARAQAADLLKDAIAERADAQNETVTENAIEEGTQVWLFLDRVKPGYAKKLAHQWHGPFRVQEMVSSYAVKLEVAGTPYHLYPVVHISKLKLVRQFPTRPAIDLRVPPEDRLDFDEDMLPEDSWAPEALGADVFEVEAILDVRSGRRTRYGRTLKEYLVRWKGYVETTWVDEADLNCGGLIYDFNRRRTGESRFEAMQSSEPTSAE</sequence>
<dbReference type="Proteomes" id="UP000433483">
    <property type="component" value="Unassembled WGS sequence"/>
</dbReference>
<dbReference type="OrthoDB" id="121040at2759"/>
<dbReference type="InterPro" id="IPR050951">
    <property type="entry name" value="Retrovirus_Pol_polyprotein"/>
</dbReference>
<evidence type="ECO:0000313" key="7">
    <source>
        <dbReference type="EMBL" id="KAE9098652.1"/>
    </source>
</evidence>
<evidence type="ECO:0000313" key="14">
    <source>
        <dbReference type="Proteomes" id="UP000441208"/>
    </source>
</evidence>
<gene>
    <name evidence="9" type="ORF">PF002_g25106</name>
    <name evidence="8" type="ORF">PF005_g24150</name>
    <name evidence="7" type="ORF">PF006_g23314</name>
    <name evidence="6" type="ORF">PF007_g24027</name>
    <name evidence="4" type="ORF">PF009_g24811</name>
    <name evidence="5" type="ORF">PF011_g22710</name>
</gene>
<dbReference type="SUPFAM" id="SSF53098">
    <property type="entry name" value="Ribonuclease H-like"/>
    <property type="match status" value="2"/>
</dbReference>
<feature type="domain" description="Integrase catalytic" evidence="3">
    <location>
        <begin position="372"/>
        <end position="532"/>
    </location>
</feature>
<reference evidence="10 11" key="1">
    <citation type="submission" date="2018-08" db="EMBL/GenBank/DDBJ databases">
        <title>Genomic investigation of the strawberry pathogen Phytophthora fragariae indicates pathogenicity is determined by transcriptional variation in three key races.</title>
        <authorList>
            <person name="Adams T.M."/>
            <person name="Armitage A.D."/>
            <person name="Sobczyk M.K."/>
            <person name="Bates H.J."/>
            <person name="Dunwell J.M."/>
            <person name="Nellist C.F."/>
            <person name="Harrison R.J."/>
        </authorList>
    </citation>
    <scope>NUCLEOTIDE SEQUENCE [LARGE SCALE GENOMIC DNA]</scope>
    <source>
        <strain evidence="9 12">BC-1</strain>
        <strain evidence="8 11">NOV-27</strain>
        <strain evidence="7 13">NOV-5</strain>
        <strain evidence="6 14">NOV-71</strain>
        <strain evidence="4 10">NOV-9</strain>
        <strain evidence="5 15">SCRP245</strain>
    </source>
</reference>
<dbReference type="Pfam" id="PF00385">
    <property type="entry name" value="Chromo"/>
    <property type="match status" value="1"/>
</dbReference>
<dbReference type="SMART" id="SM00298">
    <property type="entry name" value="CHROMO"/>
    <property type="match status" value="1"/>
</dbReference>
<dbReference type="Proteomes" id="UP000440367">
    <property type="component" value="Unassembled WGS sequence"/>
</dbReference>
<evidence type="ECO:0000313" key="8">
    <source>
        <dbReference type="EMBL" id="KAE9178262.1"/>
    </source>
</evidence>
<keyword evidence="11" id="KW-1185">Reference proteome</keyword>
<evidence type="ECO:0000313" key="13">
    <source>
        <dbReference type="Proteomes" id="UP000440732"/>
    </source>
</evidence>
<organism evidence="9 12">
    <name type="scientific">Phytophthora fragariae</name>
    <dbReference type="NCBI Taxonomy" id="53985"/>
    <lineage>
        <taxon>Eukaryota</taxon>
        <taxon>Sar</taxon>
        <taxon>Stramenopiles</taxon>
        <taxon>Oomycota</taxon>
        <taxon>Peronosporomycetes</taxon>
        <taxon>Peronosporales</taxon>
        <taxon>Peronosporaceae</taxon>
        <taxon>Phytophthora</taxon>
    </lineage>
</organism>
<dbReference type="InterPro" id="IPR041588">
    <property type="entry name" value="Integrase_H2C2"/>
</dbReference>
<evidence type="ECO:0000313" key="9">
    <source>
        <dbReference type="EMBL" id="KAE9189235.1"/>
    </source>
</evidence>
<dbReference type="InterPro" id="IPR023780">
    <property type="entry name" value="Chromo_domain"/>
</dbReference>
<proteinExistence type="predicted"/>
<dbReference type="GO" id="GO:0003676">
    <property type="term" value="F:nucleic acid binding"/>
    <property type="evidence" value="ECO:0007669"/>
    <property type="project" value="InterPro"/>
</dbReference>
<dbReference type="Gene3D" id="3.30.420.10">
    <property type="entry name" value="Ribonuclease H-like superfamily/Ribonuclease H"/>
    <property type="match status" value="2"/>
</dbReference>
<dbReference type="InterPro" id="IPR036397">
    <property type="entry name" value="RNaseH_sf"/>
</dbReference>
<dbReference type="EMBL" id="QXGD01002394">
    <property type="protein sequence ID" value="KAE9189235.1"/>
    <property type="molecule type" value="Genomic_DNA"/>
</dbReference>
<dbReference type="EMBL" id="QXGF01002374">
    <property type="protein sequence ID" value="KAE8924969.1"/>
    <property type="molecule type" value="Genomic_DNA"/>
</dbReference>
<dbReference type="Proteomes" id="UP000440732">
    <property type="component" value="Unassembled WGS sequence"/>
</dbReference>
<dbReference type="Proteomes" id="UP000460718">
    <property type="component" value="Unassembled WGS sequence"/>
</dbReference>
<feature type="domain" description="Chromo" evidence="2">
    <location>
        <begin position="699"/>
        <end position="761"/>
    </location>
</feature>
<comment type="caution">
    <text evidence="9">The sequence shown here is derived from an EMBL/GenBank/DDBJ whole genome shotgun (WGS) entry which is preliminary data.</text>
</comment>
<dbReference type="EMBL" id="QXFW01002319">
    <property type="protein sequence ID" value="KAE8979763.1"/>
    <property type="molecule type" value="Genomic_DNA"/>
</dbReference>
<dbReference type="EMBL" id="QXGB01002409">
    <property type="protein sequence ID" value="KAE9178262.1"/>
    <property type="molecule type" value="Genomic_DNA"/>
</dbReference>
<dbReference type="InterPro" id="IPR002156">
    <property type="entry name" value="RNaseH_domain"/>
</dbReference>
<dbReference type="InterPro" id="IPR012337">
    <property type="entry name" value="RNaseH-like_sf"/>
</dbReference>
<dbReference type="FunFam" id="1.10.340.70:FF:000001">
    <property type="entry name" value="Retrovirus-related Pol polyprotein from transposon gypsy-like Protein"/>
    <property type="match status" value="1"/>
</dbReference>
<dbReference type="PROSITE" id="PS50994">
    <property type="entry name" value="INTEGRASE"/>
    <property type="match status" value="1"/>
</dbReference>
<dbReference type="PROSITE" id="PS50013">
    <property type="entry name" value="CHROMO_2"/>
    <property type="match status" value="1"/>
</dbReference>
<dbReference type="Pfam" id="PF17921">
    <property type="entry name" value="Integrase_H2C2"/>
    <property type="match status" value="1"/>
</dbReference>
<evidence type="ECO:0000259" key="2">
    <source>
        <dbReference type="PROSITE" id="PS50013"/>
    </source>
</evidence>
<dbReference type="Proteomes" id="UP000441208">
    <property type="component" value="Unassembled WGS sequence"/>
</dbReference>
<evidence type="ECO:0000313" key="15">
    <source>
        <dbReference type="Proteomes" id="UP000460718"/>
    </source>
</evidence>
<accession>A0A6A3WQC5</accession>
<dbReference type="Proteomes" id="UP000429523">
    <property type="component" value="Unassembled WGS sequence"/>
</dbReference>
<dbReference type="EMBL" id="QXFZ01002349">
    <property type="protein sequence ID" value="KAE9078022.1"/>
    <property type="molecule type" value="Genomic_DNA"/>
</dbReference>
<dbReference type="CDD" id="cd00024">
    <property type="entry name" value="CD_CSD"/>
    <property type="match status" value="1"/>
</dbReference>
<evidence type="ECO:0000259" key="3">
    <source>
        <dbReference type="PROSITE" id="PS50994"/>
    </source>
</evidence>
<dbReference type="Gene3D" id="1.10.340.70">
    <property type="match status" value="1"/>
</dbReference>
<dbReference type="InterPro" id="IPR001584">
    <property type="entry name" value="Integrase_cat-core"/>
</dbReference>
<dbReference type="InterPro" id="IPR016197">
    <property type="entry name" value="Chromo-like_dom_sf"/>
</dbReference>
<dbReference type="SUPFAM" id="SSF54160">
    <property type="entry name" value="Chromo domain-like"/>
    <property type="match status" value="1"/>
</dbReference>
<feature type="region of interest" description="Disordered" evidence="1">
    <location>
        <begin position="185"/>
        <end position="216"/>
    </location>
</feature>
<dbReference type="GO" id="GO:0015074">
    <property type="term" value="P:DNA integration"/>
    <property type="evidence" value="ECO:0007669"/>
    <property type="project" value="InterPro"/>
</dbReference>